<dbReference type="Proteomes" id="UP000638981">
    <property type="component" value="Unassembled WGS sequence"/>
</dbReference>
<protein>
    <submittedName>
        <fullName evidence="2">Uncharacterized protein</fullName>
    </submittedName>
</protein>
<organism evidence="2 3">
    <name type="scientific">Neogemmobacter tilapiae</name>
    <dbReference type="NCBI Taxonomy" id="875041"/>
    <lineage>
        <taxon>Bacteria</taxon>
        <taxon>Pseudomonadati</taxon>
        <taxon>Pseudomonadota</taxon>
        <taxon>Alphaproteobacteria</taxon>
        <taxon>Rhodobacterales</taxon>
        <taxon>Paracoccaceae</taxon>
        <taxon>Neogemmobacter</taxon>
    </lineage>
</organism>
<proteinExistence type="predicted"/>
<dbReference type="EMBL" id="BMYJ01000002">
    <property type="protein sequence ID" value="GHC47291.1"/>
    <property type="molecule type" value="Genomic_DNA"/>
</dbReference>
<accession>A0A918TGN9</accession>
<keyword evidence="3" id="KW-1185">Reference proteome</keyword>
<name>A0A918TGN9_9RHOB</name>
<feature type="signal peptide" evidence="1">
    <location>
        <begin position="1"/>
        <end position="19"/>
    </location>
</feature>
<sequence>MFGKTLLSLALIMPLTALAQQADGTWRCVANGNIPIGIVAITGTNYTFTATNTAFDPVDNASNGTGTLAYDGPYLLPQDGPLVSDFGVTGHLDDNIGYLDWNNNDGNLMGCRRA</sequence>
<dbReference type="AlphaFoldDB" id="A0A918TGN9"/>
<reference evidence="2" key="1">
    <citation type="journal article" date="2014" name="Int. J. Syst. Evol. Microbiol.">
        <title>Complete genome sequence of Corynebacterium casei LMG S-19264T (=DSM 44701T), isolated from a smear-ripened cheese.</title>
        <authorList>
            <consortium name="US DOE Joint Genome Institute (JGI-PGF)"/>
            <person name="Walter F."/>
            <person name="Albersmeier A."/>
            <person name="Kalinowski J."/>
            <person name="Ruckert C."/>
        </authorList>
    </citation>
    <scope>NUCLEOTIDE SEQUENCE</scope>
    <source>
        <strain evidence="2">KCTC 23310</strain>
    </source>
</reference>
<evidence type="ECO:0000313" key="2">
    <source>
        <dbReference type="EMBL" id="GHC47291.1"/>
    </source>
</evidence>
<evidence type="ECO:0000256" key="1">
    <source>
        <dbReference type="SAM" id="SignalP"/>
    </source>
</evidence>
<reference evidence="2" key="2">
    <citation type="submission" date="2020-09" db="EMBL/GenBank/DDBJ databases">
        <authorList>
            <person name="Sun Q."/>
            <person name="Kim S."/>
        </authorList>
    </citation>
    <scope>NUCLEOTIDE SEQUENCE</scope>
    <source>
        <strain evidence="2">KCTC 23310</strain>
    </source>
</reference>
<evidence type="ECO:0000313" key="3">
    <source>
        <dbReference type="Proteomes" id="UP000638981"/>
    </source>
</evidence>
<keyword evidence="1" id="KW-0732">Signal</keyword>
<comment type="caution">
    <text evidence="2">The sequence shown here is derived from an EMBL/GenBank/DDBJ whole genome shotgun (WGS) entry which is preliminary data.</text>
</comment>
<feature type="chain" id="PRO_5037931200" evidence="1">
    <location>
        <begin position="20"/>
        <end position="114"/>
    </location>
</feature>
<gene>
    <name evidence="2" type="ORF">GCM10007315_06310</name>
</gene>
<dbReference type="RefSeq" id="WP_189410180.1">
    <property type="nucleotide sequence ID" value="NZ_BMYJ01000002.1"/>
</dbReference>